<reference evidence="4" key="1">
    <citation type="submission" date="2019-12" db="EMBL/GenBank/DDBJ databases">
        <title>Genome sequencing and annotation of Brassica cretica.</title>
        <authorList>
            <person name="Studholme D.J."/>
            <person name="Sarris P.F."/>
        </authorList>
    </citation>
    <scope>NUCLEOTIDE SEQUENCE</scope>
    <source>
        <strain evidence="4">PFS-102/07</strain>
        <tissue evidence="4">Leaf</tissue>
    </source>
</reference>
<proteinExistence type="predicted"/>
<gene>
    <name evidence="4" type="ORF">F2Q70_00035033</name>
</gene>
<dbReference type="PANTHER" id="PTHR43795:SF22">
    <property type="entry name" value="TRYPTOPHAN AMINOTRANSFERASE-RELATED PROTEIN 2"/>
    <property type="match status" value="1"/>
</dbReference>
<dbReference type="EMBL" id="QGKY02000246">
    <property type="protein sequence ID" value="KAF2586817.1"/>
    <property type="molecule type" value="Genomic_DNA"/>
</dbReference>
<dbReference type="InterPro" id="IPR050478">
    <property type="entry name" value="Ethylene_sulfur-biosynth"/>
</dbReference>
<dbReference type="SUPFAM" id="SSF53383">
    <property type="entry name" value="PLP-dependent transferases"/>
    <property type="match status" value="2"/>
</dbReference>
<evidence type="ECO:0000256" key="1">
    <source>
        <dbReference type="ARBA" id="ARBA00022898"/>
    </source>
</evidence>
<dbReference type="Gene3D" id="3.90.1150.10">
    <property type="entry name" value="Aspartate Aminotransferase, domain 1"/>
    <property type="match status" value="2"/>
</dbReference>
<feature type="signal peptide" evidence="2">
    <location>
        <begin position="1"/>
        <end position="34"/>
    </location>
</feature>
<name>A0A8S9JZ52_BRACR</name>
<dbReference type="GO" id="GO:0016846">
    <property type="term" value="F:carbon-sulfur lyase activity"/>
    <property type="evidence" value="ECO:0007669"/>
    <property type="project" value="InterPro"/>
</dbReference>
<comment type="caution">
    <text evidence="4">The sequence shown here is derived from an EMBL/GenBank/DDBJ whole genome shotgun (WGS) entry which is preliminary data.</text>
</comment>
<evidence type="ECO:0000313" key="4">
    <source>
        <dbReference type="EMBL" id="KAF2586817.1"/>
    </source>
</evidence>
<dbReference type="GO" id="GO:0008483">
    <property type="term" value="F:transaminase activity"/>
    <property type="evidence" value="ECO:0007669"/>
    <property type="project" value="TreeGrafter"/>
</dbReference>
<dbReference type="GO" id="GO:0006520">
    <property type="term" value="P:amino acid metabolic process"/>
    <property type="evidence" value="ECO:0007669"/>
    <property type="project" value="TreeGrafter"/>
</dbReference>
<dbReference type="Pfam" id="PF04864">
    <property type="entry name" value="Alliinase_C"/>
    <property type="match status" value="2"/>
</dbReference>
<protein>
    <recommendedName>
        <fullName evidence="3">Alliinase C-terminal domain-containing protein</fullName>
    </recommendedName>
</protein>
<keyword evidence="1" id="KW-0663">Pyridoxal phosphate</keyword>
<dbReference type="AlphaFoldDB" id="A0A8S9JZ52"/>
<dbReference type="PANTHER" id="PTHR43795">
    <property type="entry name" value="BIFUNCTIONAL ASPARTATE AMINOTRANSFERASE AND GLUTAMATE/ASPARTATE-PREPHENATE AMINOTRANSFERASE-RELATED"/>
    <property type="match status" value="1"/>
</dbReference>
<feature type="domain" description="Alliinase C-terminal" evidence="3">
    <location>
        <begin position="199"/>
        <end position="282"/>
    </location>
</feature>
<feature type="domain" description="Alliinase C-terminal" evidence="3">
    <location>
        <begin position="92"/>
        <end position="198"/>
    </location>
</feature>
<sequence>MGKVPRILSWRNMLVLSLAVNFSLILRILKGTDGGNSSYVVSIWPVVSNSLDRTVYGDSKWPVVSTTASGSSSLSSASCTYNETQEDDHRIINLKLGDPMVYERYWQEMGHMTTMVIAGWQSLSYFSDNNNELCWFLEPELAKEIVRVHKVVGNAVTQDRYIVVGTGSTQLYQAALYALSPHDDSGPINVVSAAPYYCHSYDAMFERWKLLKQASKTTKGFTVPDFASQRCNFLGKAFEPQPAFAWLKCEEGIVDCEKFLREKKNILTKSGKYFGDDLSYVRDKPYKCNTSSCDRQTKVDQSRISSSYSLV</sequence>
<dbReference type="InterPro" id="IPR015424">
    <property type="entry name" value="PyrdxlP-dep_Trfase"/>
</dbReference>
<accession>A0A8S9JZ52</accession>
<feature type="chain" id="PRO_5035724081" description="Alliinase C-terminal domain-containing protein" evidence="2">
    <location>
        <begin position="35"/>
        <end position="311"/>
    </location>
</feature>
<organism evidence="4">
    <name type="scientific">Brassica cretica</name>
    <name type="common">Mustard</name>
    <dbReference type="NCBI Taxonomy" id="69181"/>
    <lineage>
        <taxon>Eukaryota</taxon>
        <taxon>Viridiplantae</taxon>
        <taxon>Streptophyta</taxon>
        <taxon>Embryophyta</taxon>
        <taxon>Tracheophyta</taxon>
        <taxon>Spermatophyta</taxon>
        <taxon>Magnoliopsida</taxon>
        <taxon>eudicotyledons</taxon>
        <taxon>Gunneridae</taxon>
        <taxon>Pentapetalae</taxon>
        <taxon>rosids</taxon>
        <taxon>malvids</taxon>
        <taxon>Brassicales</taxon>
        <taxon>Brassicaceae</taxon>
        <taxon>Brassiceae</taxon>
        <taxon>Brassica</taxon>
    </lineage>
</organism>
<dbReference type="InterPro" id="IPR006948">
    <property type="entry name" value="Alliinase_C"/>
</dbReference>
<evidence type="ECO:0000259" key="3">
    <source>
        <dbReference type="Pfam" id="PF04864"/>
    </source>
</evidence>
<dbReference type="InterPro" id="IPR015422">
    <property type="entry name" value="PyrdxlP-dep_Trfase_small"/>
</dbReference>
<evidence type="ECO:0000256" key="2">
    <source>
        <dbReference type="SAM" id="SignalP"/>
    </source>
</evidence>
<keyword evidence="2" id="KW-0732">Signal</keyword>